<feature type="region of interest" description="Disordered" evidence="1">
    <location>
        <begin position="121"/>
        <end position="200"/>
    </location>
</feature>
<feature type="compositionally biased region" description="Polar residues" evidence="1">
    <location>
        <begin position="167"/>
        <end position="184"/>
    </location>
</feature>
<evidence type="ECO:0000313" key="3">
    <source>
        <dbReference type="EMBL" id="KAJ4476769.1"/>
    </source>
</evidence>
<feature type="compositionally biased region" description="Low complexity" evidence="1">
    <location>
        <begin position="150"/>
        <end position="166"/>
    </location>
</feature>
<feature type="compositionally biased region" description="Low complexity" evidence="1">
    <location>
        <begin position="123"/>
        <end position="140"/>
    </location>
</feature>
<dbReference type="EMBL" id="JAOTPV010000011">
    <property type="protein sequence ID" value="KAJ4476769.1"/>
    <property type="molecule type" value="Genomic_DNA"/>
</dbReference>
<proteinExistence type="predicted"/>
<name>A0A9W9A847_9AGAR</name>
<comment type="caution">
    <text evidence="3">The sequence shown here is derived from an EMBL/GenBank/DDBJ whole genome shotgun (WGS) entry which is preliminary data.</text>
</comment>
<evidence type="ECO:0000313" key="4">
    <source>
        <dbReference type="Proteomes" id="UP001150266"/>
    </source>
</evidence>
<gene>
    <name evidence="2" type="ORF">J3R30DRAFT_1102923</name>
    <name evidence="3" type="ORF">J3R30DRAFT_335586</name>
</gene>
<reference evidence="3" key="1">
    <citation type="submission" date="2022-08" db="EMBL/GenBank/DDBJ databases">
        <title>A Global Phylogenomic Analysis of the Shiitake Genus Lentinula.</title>
        <authorList>
            <consortium name="DOE Joint Genome Institute"/>
            <person name="Sierra-Patev S."/>
            <person name="Min B."/>
            <person name="Naranjo-Ortiz M."/>
            <person name="Looney B."/>
            <person name="Konkel Z."/>
            <person name="Slot J.C."/>
            <person name="Sakamoto Y."/>
            <person name="Steenwyk J.L."/>
            <person name="Rokas A."/>
            <person name="Carro J."/>
            <person name="Camarero S."/>
            <person name="Ferreira P."/>
            <person name="Molpeceres G."/>
            <person name="Ruiz-Duenas F.J."/>
            <person name="Serrano A."/>
            <person name="Henrissat B."/>
            <person name="Drula E."/>
            <person name="Hughes K.W."/>
            <person name="Mata J.L."/>
            <person name="Ishikawa N.K."/>
            <person name="Vargas-Isla R."/>
            <person name="Ushijima S."/>
            <person name="Smith C.A."/>
            <person name="Ahrendt S."/>
            <person name="Andreopoulos W."/>
            <person name="He G."/>
            <person name="Labutti K."/>
            <person name="Lipzen A."/>
            <person name="Ng V."/>
            <person name="Riley R."/>
            <person name="Sandor L."/>
            <person name="Barry K."/>
            <person name="Martinez A.T."/>
            <person name="Xiao Y."/>
            <person name="Gibbons J.G."/>
            <person name="Terashima K."/>
            <person name="Grigoriev I.V."/>
            <person name="Hibbett D.S."/>
        </authorList>
    </citation>
    <scope>NUCLEOTIDE SEQUENCE</scope>
    <source>
        <strain evidence="3">JLM2183</strain>
    </source>
</reference>
<evidence type="ECO:0000313" key="2">
    <source>
        <dbReference type="EMBL" id="KAJ4471156.1"/>
    </source>
</evidence>
<protein>
    <submittedName>
        <fullName evidence="3">Uncharacterized protein</fullName>
    </submittedName>
</protein>
<accession>A0A9W9A847</accession>
<dbReference type="EMBL" id="JAOTPV010000023">
    <property type="protein sequence ID" value="KAJ4471156.1"/>
    <property type="molecule type" value="Genomic_DNA"/>
</dbReference>
<organism evidence="3 4">
    <name type="scientific">Lentinula aciculospora</name>
    <dbReference type="NCBI Taxonomy" id="153920"/>
    <lineage>
        <taxon>Eukaryota</taxon>
        <taxon>Fungi</taxon>
        <taxon>Dikarya</taxon>
        <taxon>Basidiomycota</taxon>
        <taxon>Agaricomycotina</taxon>
        <taxon>Agaricomycetes</taxon>
        <taxon>Agaricomycetidae</taxon>
        <taxon>Agaricales</taxon>
        <taxon>Marasmiineae</taxon>
        <taxon>Omphalotaceae</taxon>
        <taxon>Lentinula</taxon>
    </lineage>
</organism>
<keyword evidence="4" id="KW-1185">Reference proteome</keyword>
<sequence>MKVEVSPLCSLYTENIKRQVRFRQIIRRAIRPAKVVAWHTQCPSRIPFEKSPLSNISRTQICIRLRYTLGKKAFVSARGLSKQPTRPFLGNRLGCPAPRPTVYIPVHNFKTFTIFPVLSMQRSGSSSDSSNPSSSRPGGPFAYQTRLLERTSSSSNGSLSRTNSQSGNSILTNNTGSSVSSATRRWTPGPRVANSLDAVRGKWEERARENTIDESPSIPHTPTRLTSFAKLQNAVDSSSVPSPSSPLERTPTYLKRFTTSSVPSPIIATPLSPNSTGVTVEADLPSPNLARQRIHLPSHD</sequence>
<dbReference type="OrthoDB" id="775356at2759"/>
<dbReference type="AlphaFoldDB" id="A0A9W9A847"/>
<evidence type="ECO:0000256" key="1">
    <source>
        <dbReference type="SAM" id="MobiDB-lite"/>
    </source>
</evidence>
<dbReference type="Proteomes" id="UP001150266">
    <property type="component" value="Unassembled WGS sequence"/>
</dbReference>